<dbReference type="InterPro" id="IPR050121">
    <property type="entry name" value="Cytochrome_P450_monoxygenase"/>
</dbReference>
<dbReference type="EMBL" id="ML977347">
    <property type="protein sequence ID" value="KAF2108459.1"/>
    <property type="molecule type" value="Genomic_DNA"/>
</dbReference>
<dbReference type="GO" id="GO:0016705">
    <property type="term" value="F:oxidoreductase activity, acting on paired donors, with incorporation or reduction of molecular oxygen"/>
    <property type="evidence" value="ECO:0007669"/>
    <property type="project" value="InterPro"/>
</dbReference>
<feature type="transmembrane region" description="Helical" evidence="8">
    <location>
        <begin position="230"/>
        <end position="248"/>
    </location>
</feature>
<keyword evidence="10" id="KW-1185">Reference proteome</keyword>
<evidence type="ECO:0000256" key="2">
    <source>
        <dbReference type="ARBA" id="ARBA00010617"/>
    </source>
</evidence>
<dbReference type="Proteomes" id="UP000799770">
    <property type="component" value="Unassembled WGS sequence"/>
</dbReference>
<dbReference type="GO" id="GO:0020037">
    <property type="term" value="F:heme binding"/>
    <property type="evidence" value="ECO:0007669"/>
    <property type="project" value="InterPro"/>
</dbReference>
<sequence length="502" mass="58071">MLTSPSRMALLGDFSLWQIFCYVLGAYSAFSLVNAFYYCFFHPLANVPGPWHRAAFFFPSFWEIWTGDIVFNWKDLHDTYGNIVRISPTCVSVIDTDGWRDIYGSMTRKPIPKDPDVYFRNSDGVSNIVSSGDADHTRMRRLLSHAFSEQALRSQESLINSYIDLLIEKLHKKTESNSSANLMRWLNYTTFDIIGDLCFGESFEALKNEDYNFWITNIFKGLKIARMFRVFRAYPIVGVPLMSLLKLFPQLANARQKHEQYTIDKTARRLDVKTDRKDFMSYILKHNDEKGMTREEIMKTSGIVIIAGSETSATLLSGAFYYLLDNPDWHKRLQHEIVSAFRNESEMTFASLSQLKILNAVIQETFRMYPPVPTTLPRLTTQDGAMVCGKFIPPNVSVGIAQYPAYRSSHNFTDPDRFAPERFLGDPKYEDDNRSIIQPFSVGPRNCIGQMLAQAEIRTILARLIWHFDMDLEAESRNWDKQKVFILWDKPSLMVRIRLRDS</sequence>
<evidence type="ECO:0000313" key="10">
    <source>
        <dbReference type="Proteomes" id="UP000799770"/>
    </source>
</evidence>
<dbReference type="InterPro" id="IPR036396">
    <property type="entry name" value="Cyt_P450_sf"/>
</dbReference>
<comment type="similarity">
    <text evidence="2 7">Belongs to the cytochrome P450 family.</text>
</comment>
<keyword evidence="3 6" id="KW-0349">Heme</keyword>
<dbReference type="PRINTS" id="PR00463">
    <property type="entry name" value="EP450I"/>
</dbReference>
<dbReference type="InterPro" id="IPR017972">
    <property type="entry name" value="Cyt_P450_CS"/>
</dbReference>
<dbReference type="SUPFAM" id="SSF48264">
    <property type="entry name" value="Cytochrome P450"/>
    <property type="match status" value="1"/>
</dbReference>
<keyword evidence="8" id="KW-0472">Membrane</keyword>
<feature type="transmembrane region" description="Helical" evidence="8">
    <location>
        <begin position="16"/>
        <end position="40"/>
    </location>
</feature>
<keyword evidence="5 6" id="KW-0408">Iron</keyword>
<evidence type="ECO:0000256" key="4">
    <source>
        <dbReference type="ARBA" id="ARBA00022723"/>
    </source>
</evidence>
<dbReference type="OrthoDB" id="1470350at2759"/>
<protein>
    <submittedName>
        <fullName evidence="9">Cytochrome P450 monooxygenase-like protein</fullName>
    </submittedName>
</protein>
<evidence type="ECO:0000256" key="3">
    <source>
        <dbReference type="ARBA" id="ARBA00022617"/>
    </source>
</evidence>
<dbReference type="PROSITE" id="PS00086">
    <property type="entry name" value="CYTOCHROME_P450"/>
    <property type="match status" value="1"/>
</dbReference>
<dbReference type="InterPro" id="IPR001128">
    <property type="entry name" value="Cyt_P450"/>
</dbReference>
<dbReference type="InterPro" id="IPR002401">
    <property type="entry name" value="Cyt_P450_E_grp-I"/>
</dbReference>
<organism evidence="9 10">
    <name type="scientific">Lophiotrema nucula</name>
    <dbReference type="NCBI Taxonomy" id="690887"/>
    <lineage>
        <taxon>Eukaryota</taxon>
        <taxon>Fungi</taxon>
        <taxon>Dikarya</taxon>
        <taxon>Ascomycota</taxon>
        <taxon>Pezizomycotina</taxon>
        <taxon>Dothideomycetes</taxon>
        <taxon>Pleosporomycetidae</taxon>
        <taxon>Pleosporales</taxon>
        <taxon>Lophiotremataceae</taxon>
        <taxon>Lophiotrema</taxon>
    </lineage>
</organism>
<dbReference type="Pfam" id="PF00067">
    <property type="entry name" value="p450"/>
    <property type="match status" value="1"/>
</dbReference>
<comment type="cofactor">
    <cofactor evidence="1 6">
        <name>heme</name>
        <dbReference type="ChEBI" id="CHEBI:30413"/>
    </cofactor>
</comment>
<feature type="transmembrane region" description="Helical" evidence="8">
    <location>
        <begin position="302"/>
        <end position="324"/>
    </location>
</feature>
<evidence type="ECO:0000256" key="1">
    <source>
        <dbReference type="ARBA" id="ARBA00001971"/>
    </source>
</evidence>
<keyword evidence="7 9" id="KW-0503">Monooxygenase</keyword>
<keyword evidence="7" id="KW-0560">Oxidoreductase</keyword>
<dbReference type="CDD" id="cd11058">
    <property type="entry name" value="CYP60B-like"/>
    <property type="match status" value="1"/>
</dbReference>
<dbReference type="AlphaFoldDB" id="A0A6A5YME2"/>
<dbReference type="Gene3D" id="1.10.630.10">
    <property type="entry name" value="Cytochrome P450"/>
    <property type="match status" value="1"/>
</dbReference>
<evidence type="ECO:0000256" key="7">
    <source>
        <dbReference type="RuleBase" id="RU000461"/>
    </source>
</evidence>
<evidence type="ECO:0000256" key="8">
    <source>
        <dbReference type="SAM" id="Phobius"/>
    </source>
</evidence>
<reference evidence="9" key="1">
    <citation type="journal article" date="2020" name="Stud. Mycol.">
        <title>101 Dothideomycetes genomes: a test case for predicting lifestyles and emergence of pathogens.</title>
        <authorList>
            <person name="Haridas S."/>
            <person name="Albert R."/>
            <person name="Binder M."/>
            <person name="Bloem J."/>
            <person name="Labutti K."/>
            <person name="Salamov A."/>
            <person name="Andreopoulos B."/>
            <person name="Baker S."/>
            <person name="Barry K."/>
            <person name="Bills G."/>
            <person name="Bluhm B."/>
            <person name="Cannon C."/>
            <person name="Castanera R."/>
            <person name="Culley D."/>
            <person name="Daum C."/>
            <person name="Ezra D."/>
            <person name="Gonzalez J."/>
            <person name="Henrissat B."/>
            <person name="Kuo A."/>
            <person name="Liang C."/>
            <person name="Lipzen A."/>
            <person name="Lutzoni F."/>
            <person name="Magnuson J."/>
            <person name="Mondo S."/>
            <person name="Nolan M."/>
            <person name="Ohm R."/>
            <person name="Pangilinan J."/>
            <person name="Park H.-J."/>
            <person name="Ramirez L."/>
            <person name="Alfaro M."/>
            <person name="Sun H."/>
            <person name="Tritt A."/>
            <person name="Yoshinaga Y."/>
            <person name="Zwiers L.-H."/>
            <person name="Turgeon B."/>
            <person name="Goodwin S."/>
            <person name="Spatafora J."/>
            <person name="Crous P."/>
            <person name="Grigoriev I."/>
        </authorList>
    </citation>
    <scope>NUCLEOTIDE SEQUENCE</scope>
    <source>
        <strain evidence="9">CBS 627.86</strain>
    </source>
</reference>
<dbReference type="GO" id="GO:0004497">
    <property type="term" value="F:monooxygenase activity"/>
    <property type="evidence" value="ECO:0007669"/>
    <property type="project" value="UniProtKB-KW"/>
</dbReference>
<feature type="binding site" description="axial binding residue" evidence="6">
    <location>
        <position position="447"/>
    </location>
    <ligand>
        <name>heme</name>
        <dbReference type="ChEBI" id="CHEBI:30413"/>
    </ligand>
    <ligandPart>
        <name>Fe</name>
        <dbReference type="ChEBI" id="CHEBI:18248"/>
    </ligandPart>
</feature>
<dbReference type="PANTHER" id="PTHR24305">
    <property type="entry name" value="CYTOCHROME P450"/>
    <property type="match status" value="1"/>
</dbReference>
<dbReference type="PANTHER" id="PTHR24305:SF210">
    <property type="entry name" value="CYTOCHROME P450 MONOOXYGENASE ASQL-RELATED"/>
    <property type="match status" value="1"/>
</dbReference>
<evidence type="ECO:0000256" key="6">
    <source>
        <dbReference type="PIRSR" id="PIRSR602401-1"/>
    </source>
</evidence>
<keyword evidence="4 6" id="KW-0479">Metal-binding</keyword>
<evidence type="ECO:0000313" key="9">
    <source>
        <dbReference type="EMBL" id="KAF2108459.1"/>
    </source>
</evidence>
<proteinExistence type="inferred from homology"/>
<evidence type="ECO:0000256" key="5">
    <source>
        <dbReference type="ARBA" id="ARBA00023004"/>
    </source>
</evidence>
<keyword evidence="8" id="KW-1133">Transmembrane helix</keyword>
<dbReference type="GO" id="GO:0005506">
    <property type="term" value="F:iron ion binding"/>
    <property type="evidence" value="ECO:0007669"/>
    <property type="project" value="InterPro"/>
</dbReference>
<accession>A0A6A5YME2</accession>
<gene>
    <name evidence="9" type="ORF">BDV96DRAFT_587254</name>
</gene>
<name>A0A6A5YME2_9PLEO</name>
<keyword evidence="8" id="KW-0812">Transmembrane</keyword>
<dbReference type="PRINTS" id="PR00385">
    <property type="entry name" value="P450"/>
</dbReference>